<dbReference type="AlphaFoldDB" id="A0A517NC26"/>
<feature type="domain" description="Multidrug resistance protein MdtA-like beta-barrel" evidence="6">
    <location>
        <begin position="277"/>
        <end position="364"/>
    </location>
</feature>
<dbReference type="Gene3D" id="2.40.50.100">
    <property type="match status" value="2"/>
</dbReference>
<dbReference type="InterPro" id="IPR058627">
    <property type="entry name" value="MdtA-like_C"/>
</dbReference>
<dbReference type="Pfam" id="PF25917">
    <property type="entry name" value="BSH_RND"/>
    <property type="match status" value="1"/>
</dbReference>
<evidence type="ECO:0000256" key="3">
    <source>
        <dbReference type="SAM" id="Coils"/>
    </source>
</evidence>
<dbReference type="PANTHER" id="PTHR30158:SF10">
    <property type="entry name" value="CATION EFFLUX PUMP"/>
    <property type="match status" value="1"/>
</dbReference>
<dbReference type="Pfam" id="PF25967">
    <property type="entry name" value="RND-MFP_C"/>
    <property type="match status" value="1"/>
</dbReference>
<evidence type="ECO:0000256" key="2">
    <source>
        <dbReference type="ARBA" id="ARBA00009477"/>
    </source>
</evidence>
<dbReference type="GO" id="GO:0005886">
    <property type="term" value="C:plasma membrane"/>
    <property type="evidence" value="ECO:0007669"/>
    <property type="project" value="TreeGrafter"/>
</dbReference>
<feature type="region of interest" description="Disordered" evidence="4">
    <location>
        <begin position="456"/>
        <end position="490"/>
    </location>
</feature>
<dbReference type="InterPro" id="IPR058626">
    <property type="entry name" value="MdtA-like_b-barrel"/>
</dbReference>
<dbReference type="Gene3D" id="1.10.287.470">
    <property type="entry name" value="Helix hairpin bin"/>
    <property type="match status" value="2"/>
</dbReference>
<reference evidence="8 9" key="1">
    <citation type="submission" date="2019-02" db="EMBL/GenBank/DDBJ databases">
        <title>Deep-cultivation of Planctomycetes and their phenomic and genomic characterization uncovers novel biology.</title>
        <authorList>
            <person name="Wiegand S."/>
            <person name="Jogler M."/>
            <person name="Boedeker C."/>
            <person name="Pinto D."/>
            <person name="Vollmers J."/>
            <person name="Rivas-Marin E."/>
            <person name="Kohn T."/>
            <person name="Peeters S.H."/>
            <person name="Heuer A."/>
            <person name="Rast P."/>
            <person name="Oberbeckmann S."/>
            <person name="Bunk B."/>
            <person name="Jeske O."/>
            <person name="Meyerdierks A."/>
            <person name="Storesund J.E."/>
            <person name="Kallscheuer N."/>
            <person name="Luecker S."/>
            <person name="Lage O.M."/>
            <person name="Pohl T."/>
            <person name="Merkel B.J."/>
            <person name="Hornburger P."/>
            <person name="Mueller R.-W."/>
            <person name="Bruemmer F."/>
            <person name="Labrenz M."/>
            <person name="Spormann A.M."/>
            <person name="Op den Camp H."/>
            <person name="Overmann J."/>
            <person name="Amann R."/>
            <person name="Jetten M.S.M."/>
            <person name="Mascher T."/>
            <person name="Medema M.H."/>
            <person name="Devos D.P."/>
            <person name="Kaster A.-K."/>
            <person name="Ovreas L."/>
            <person name="Rohde M."/>
            <person name="Galperin M.Y."/>
            <person name="Jogler C."/>
        </authorList>
    </citation>
    <scope>NUCLEOTIDE SEQUENCE [LARGE SCALE GENOMIC DNA]</scope>
    <source>
        <strain evidence="8 9">K22_7</strain>
    </source>
</reference>
<gene>
    <name evidence="8" type="primary">mexA</name>
    <name evidence="8" type="ORF">K227x_30890</name>
</gene>
<dbReference type="GO" id="GO:0046677">
    <property type="term" value="P:response to antibiotic"/>
    <property type="evidence" value="ECO:0007669"/>
    <property type="project" value="TreeGrafter"/>
</dbReference>
<dbReference type="EMBL" id="CP036525">
    <property type="protein sequence ID" value="QDT04695.1"/>
    <property type="molecule type" value="Genomic_DNA"/>
</dbReference>
<dbReference type="Pfam" id="PF25944">
    <property type="entry name" value="Beta-barrel_RND"/>
    <property type="match status" value="1"/>
</dbReference>
<comment type="subcellular location">
    <subcellularLocation>
        <location evidence="1">Cell envelope</location>
    </subcellularLocation>
</comment>
<feature type="coiled-coil region" evidence="3">
    <location>
        <begin position="127"/>
        <end position="192"/>
    </location>
</feature>
<feature type="compositionally biased region" description="Polar residues" evidence="4">
    <location>
        <begin position="475"/>
        <end position="484"/>
    </location>
</feature>
<protein>
    <submittedName>
        <fullName evidence="8">Multidrug resistance protein MexA</fullName>
    </submittedName>
</protein>
<keyword evidence="3" id="KW-0175">Coiled coil</keyword>
<dbReference type="SUPFAM" id="SSF111369">
    <property type="entry name" value="HlyD-like secretion proteins"/>
    <property type="match status" value="3"/>
</dbReference>
<dbReference type="PANTHER" id="PTHR30158">
    <property type="entry name" value="ACRA/E-RELATED COMPONENT OF DRUG EFFLUX TRANSPORTER"/>
    <property type="match status" value="1"/>
</dbReference>
<name>A0A517NC26_9BACT</name>
<dbReference type="InterPro" id="IPR006143">
    <property type="entry name" value="RND_pump_MFP"/>
</dbReference>
<evidence type="ECO:0000256" key="4">
    <source>
        <dbReference type="SAM" id="MobiDB-lite"/>
    </source>
</evidence>
<evidence type="ECO:0000313" key="9">
    <source>
        <dbReference type="Proteomes" id="UP000318538"/>
    </source>
</evidence>
<evidence type="ECO:0000313" key="8">
    <source>
        <dbReference type="EMBL" id="QDT04695.1"/>
    </source>
</evidence>
<dbReference type="Gene3D" id="2.40.30.170">
    <property type="match status" value="1"/>
</dbReference>
<dbReference type="FunFam" id="2.40.420.20:FF:000001">
    <property type="entry name" value="Efflux RND transporter periplasmic adaptor subunit"/>
    <property type="match status" value="1"/>
</dbReference>
<evidence type="ECO:0000259" key="5">
    <source>
        <dbReference type="Pfam" id="PF25917"/>
    </source>
</evidence>
<proteinExistence type="inferred from homology"/>
<dbReference type="NCBIfam" id="TIGR01730">
    <property type="entry name" value="RND_mfp"/>
    <property type="match status" value="1"/>
</dbReference>
<dbReference type="Proteomes" id="UP000318538">
    <property type="component" value="Chromosome"/>
</dbReference>
<dbReference type="Gene3D" id="2.40.420.20">
    <property type="match status" value="1"/>
</dbReference>
<comment type="similarity">
    <text evidence="2">Belongs to the membrane fusion protein (MFP) (TC 8.A.1) family.</text>
</comment>
<evidence type="ECO:0000259" key="6">
    <source>
        <dbReference type="Pfam" id="PF25944"/>
    </source>
</evidence>
<organism evidence="8 9">
    <name type="scientific">Rubripirellula lacrimiformis</name>
    <dbReference type="NCBI Taxonomy" id="1930273"/>
    <lineage>
        <taxon>Bacteria</taxon>
        <taxon>Pseudomonadati</taxon>
        <taxon>Planctomycetota</taxon>
        <taxon>Planctomycetia</taxon>
        <taxon>Pirellulales</taxon>
        <taxon>Pirellulaceae</taxon>
        <taxon>Rubripirellula</taxon>
    </lineage>
</organism>
<dbReference type="GO" id="GO:0030313">
    <property type="term" value="C:cell envelope"/>
    <property type="evidence" value="ECO:0007669"/>
    <property type="project" value="UniProtKB-SubCell"/>
</dbReference>
<sequence>MNDPKINNDMTSVYNMSDNTLKYSIQRTPLQWAFTPLIAALAVVAGCKGDTAGPPAMPDPTVTIATPIKKVAVEWDAYSGRLEPIEFVEVRARVSGYLESIHFDEGRLVNQGDLLFVIDPRPFDAELRAAQASLSQAKSQLKQAESGLAQAKATQSQTDAAVTLADARVQRARTLMERNATSQEEVDQREAEFLQAKADMEASVAGIQSAEAAIATANAAIESANAGVQTAELNLAYTRIESPVTGRISREYVTEGNLVSGGSATATLLTTITSVEPIYCTFDATEQEVLKYSRLAKSGERESSRVAKNPVFLGLVDEDGFPHQGHMDFVDNRFDTDTASMRARCIFRNEDQLLLPGMFARIRIPGSAPRETVLIPDSAIGTDQSSQYVYIVVDNTIERRQVTPGPMLDGLRVIRTGLEGDESVVIEGLLQVRPETKVKTQAGEVLMIEDGLPDTYTPLTPDEWIKPDLNDNLESKPTQQQTVSAKEDAS</sequence>
<dbReference type="InterPro" id="IPR058625">
    <property type="entry name" value="MdtA-like_BSH"/>
</dbReference>
<dbReference type="GO" id="GO:0022857">
    <property type="term" value="F:transmembrane transporter activity"/>
    <property type="evidence" value="ECO:0007669"/>
    <property type="project" value="InterPro"/>
</dbReference>
<dbReference type="KEGG" id="rlc:K227x_30890"/>
<evidence type="ECO:0000259" key="7">
    <source>
        <dbReference type="Pfam" id="PF25967"/>
    </source>
</evidence>
<feature type="domain" description="Multidrug resistance protein MdtA-like barrel-sandwich hybrid" evidence="5">
    <location>
        <begin position="87"/>
        <end position="270"/>
    </location>
</feature>
<accession>A0A517NC26</accession>
<keyword evidence="9" id="KW-1185">Reference proteome</keyword>
<feature type="domain" description="Multidrug resistance protein MdtA-like C-terminal permuted SH3" evidence="7">
    <location>
        <begin position="372"/>
        <end position="429"/>
    </location>
</feature>
<evidence type="ECO:0000256" key="1">
    <source>
        <dbReference type="ARBA" id="ARBA00004196"/>
    </source>
</evidence>